<dbReference type="HOGENOM" id="CLU_263033_0_0_1"/>
<feature type="compositionally biased region" description="Basic and acidic residues" evidence="1">
    <location>
        <begin position="289"/>
        <end position="298"/>
    </location>
</feature>
<dbReference type="VEuPathDB" id="TriTrypDB:LmjF.20.1060"/>
<feature type="compositionally biased region" description="Low complexity" evidence="1">
    <location>
        <begin position="676"/>
        <end position="688"/>
    </location>
</feature>
<feature type="region of interest" description="Disordered" evidence="1">
    <location>
        <begin position="930"/>
        <end position="1021"/>
    </location>
</feature>
<dbReference type="eggNOG" id="ENOG502SJZE">
    <property type="taxonomic scope" value="Eukaryota"/>
</dbReference>
<feature type="region of interest" description="Disordered" evidence="1">
    <location>
        <begin position="564"/>
        <end position="711"/>
    </location>
</feature>
<evidence type="ECO:0000313" key="3">
    <source>
        <dbReference type="Proteomes" id="UP000000542"/>
    </source>
</evidence>
<proteinExistence type="predicted"/>
<organism evidence="2 3">
    <name type="scientific">Leishmania major</name>
    <dbReference type="NCBI Taxonomy" id="5664"/>
    <lineage>
        <taxon>Eukaryota</taxon>
        <taxon>Discoba</taxon>
        <taxon>Euglenozoa</taxon>
        <taxon>Kinetoplastea</taxon>
        <taxon>Metakinetoplastina</taxon>
        <taxon>Trypanosomatida</taxon>
        <taxon>Trypanosomatidae</taxon>
        <taxon>Leishmaniinae</taxon>
        <taxon>Leishmania</taxon>
    </lineage>
</organism>
<feature type="compositionally biased region" description="Polar residues" evidence="1">
    <location>
        <begin position="1004"/>
        <end position="1021"/>
    </location>
</feature>
<feature type="compositionally biased region" description="Low complexity" evidence="1">
    <location>
        <begin position="946"/>
        <end position="963"/>
    </location>
</feature>
<feature type="compositionally biased region" description="Polar residues" evidence="1">
    <location>
        <begin position="237"/>
        <end position="255"/>
    </location>
</feature>
<gene>
    <name evidence="2" type="ORF">LMJF_20_1060</name>
</gene>
<feature type="region of interest" description="Disordered" evidence="1">
    <location>
        <begin position="837"/>
        <end position="871"/>
    </location>
</feature>
<dbReference type="GeneID" id="5651458"/>
<dbReference type="InParanoid" id="Q4QCU0"/>
<feature type="region of interest" description="Disordered" evidence="1">
    <location>
        <begin position="237"/>
        <end position="272"/>
    </location>
</feature>
<dbReference type="VEuPathDB" id="TriTrypDB:LMJLV39_200016100"/>
<dbReference type="EMBL" id="FR796416">
    <property type="protein sequence ID" value="CAJ04097.1"/>
    <property type="molecule type" value="Genomic_DNA"/>
</dbReference>
<dbReference type="Proteomes" id="UP000000542">
    <property type="component" value="Chromosome 20"/>
</dbReference>
<feature type="region of interest" description="Disordered" evidence="1">
    <location>
        <begin position="289"/>
        <end position="455"/>
    </location>
</feature>
<feature type="compositionally biased region" description="Acidic residues" evidence="1">
    <location>
        <begin position="431"/>
        <end position="443"/>
    </location>
</feature>
<dbReference type="KEGG" id="lma:LMJF_20_1060"/>
<feature type="compositionally biased region" description="Low complexity" evidence="1">
    <location>
        <begin position="566"/>
        <end position="601"/>
    </location>
</feature>
<evidence type="ECO:0000256" key="1">
    <source>
        <dbReference type="SAM" id="MobiDB-lite"/>
    </source>
</evidence>
<dbReference type="RefSeq" id="XP_001682858.1">
    <property type="nucleotide sequence ID" value="XM_001682806.1"/>
</dbReference>
<protein>
    <submittedName>
        <fullName evidence="2">Uncharacterized protein</fullName>
    </submittedName>
</protein>
<dbReference type="VEuPathDB" id="TriTrypDB:LMJSD75_200016000"/>
<name>Q4QCU0_LEIMA</name>
<reference evidence="2 3" key="2">
    <citation type="journal article" date="2011" name="Genome Res.">
        <title>Chromosome and gene copy number variation allow major structural change between species and strains of Leishmania.</title>
        <authorList>
            <person name="Rogers M.B."/>
            <person name="Hilley J.D."/>
            <person name="Dickens N.J."/>
            <person name="Wilkes J."/>
            <person name="Bates P.A."/>
            <person name="Depledge D.P."/>
            <person name="Harris D."/>
            <person name="Her Y."/>
            <person name="Herzyk P."/>
            <person name="Imamura H."/>
            <person name="Otto T.D."/>
            <person name="Sanders M."/>
            <person name="Seeger K."/>
            <person name="Dujardin J.C."/>
            <person name="Berriman M."/>
            <person name="Smith D.F."/>
            <person name="Hertz-Fowler C."/>
            <person name="Mottram J.C."/>
        </authorList>
    </citation>
    <scope>NUCLEOTIDE SEQUENCE [LARGE SCALE GENOMIC DNA]</scope>
    <source>
        <strain evidence="3">MHOM/IL/81/Friedlin</strain>
    </source>
</reference>
<keyword evidence="3" id="KW-1185">Reference proteome</keyword>
<feature type="compositionally biased region" description="Low complexity" evidence="1">
    <location>
        <begin position="1120"/>
        <end position="1136"/>
    </location>
</feature>
<feature type="region of interest" description="Disordered" evidence="1">
    <location>
        <begin position="1155"/>
        <end position="1190"/>
    </location>
</feature>
<feature type="compositionally biased region" description="Polar residues" evidence="1">
    <location>
        <begin position="633"/>
        <end position="642"/>
    </location>
</feature>
<reference evidence="2 3" key="1">
    <citation type="journal article" date="2005" name="Science">
        <title>The genome of the kinetoplastid parasite, Leishmania major.</title>
        <authorList>
            <person name="Ivens A.C."/>
            <person name="Peacock C.S."/>
            <person name="Worthey E.A."/>
            <person name="Murphy L."/>
            <person name="Aggarwal G."/>
            <person name="Berriman M."/>
            <person name="Sisk E."/>
            <person name="Rajandream M.A."/>
            <person name="Adlem E."/>
            <person name="Aert R."/>
            <person name="Anupama A."/>
            <person name="Apostolou Z."/>
            <person name="Attipoe P."/>
            <person name="Bason N."/>
            <person name="Bauser C."/>
            <person name="Beck A."/>
            <person name="Beverley S.M."/>
            <person name="Bianchettin G."/>
            <person name="Borzym K."/>
            <person name="Bothe G."/>
            <person name="Bruschi C.V."/>
            <person name="Collins M."/>
            <person name="Cadag E."/>
            <person name="Ciarloni L."/>
            <person name="Clayton C."/>
            <person name="Coulson R.M."/>
            <person name="Cronin A."/>
            <person name="Cruz A.K."/>
            <person name="Davies R.M."/>
            <person name="De Gaudenzi J."/>
            <person name="Dobson D.E."/>
            <person name="Duesterhoeft A."/>
            <person name="Fazelina G."/>
            <person name="Fosker N."/>
            <person name="Frasch A.C."/>
            <person name="Fraser A."/>
            <person name="Fuchs M."/>
            <person name="Gabel C."/>
            <person name="Goble A."/>
            <person name="Goffeau A."/>
            <person name="Harris D."/>
            <person name="Hertz-Fowler C."/>
            <person name="Hilbert H."/>
            <person name="Horn D."/>
            <person name="Huang Y."/>
            <person name="Klages S."/>
            <person name="Knights A."/>
            <person name="Kube M."/>
            <person name="Larke N."/>
            <person name="Litvin L."/>
            <person name="Lord A."/>
            <person name="Louie T."/>
            <person name="Marra M."/>
            <person name="Masuy D."/>
            <person name="Matthews K."/>
            <person name="Michaeli S."/>
            <person name="Mottram J.C."/>
            <person name="Muller-Auer S."/>
            <person name="Munden H."/>
            <person name="Nelson S."/>
            <person name="Norbertczak H."/>
            <person name="Oliver K."/>
            <person name="O'neil S."/>
            <person name="Pentony M."/>
            <person name="Pohl T.M."/>
            <person name="Price C."/>
            <person name="Purnelle B."/>
            <person name="Quail M.A."/>
            <person name="Rabbinowitsch E."/>
            <person name="Reinhardt R."/>
            <person name="Rieger M."/>
            <person name="Rinta J."/>
            <person name="Robben J."/>
            <person name="Robertson L."/>
            <person name="Ruiz J.C."/>
            <person name="Rutter S."/>
            <person name="Saunders D."/>
            <person name="Schafer M."/>
            <person name="Schein J."/>
            <person name="Schwartz D.C."/>
            <person name="Seeger K."/>
            <person name="Seyler A."/>
            <person name="Sharp S."/>
            <person name="Shin H."/>
            <person name="Sivam D."/>
            <person name="Squares R."/>
            <person name="Squares S."/>
            <person name="Tosato V."/>
            <person name="Vogt C."/>
            <person name="Volckaert G."/>
            <person name="Wambutt R."/>
            <person name="Warren T."/>
            <person name="Wedler H."/>
            <person name="Woodward J."/>
            <person name="Zhou S."/>
            <person name="Zimmermann W."/>
            <person name="Smith D.F."/>
            <person name="Blackwell J.M."/>
            <person name="Stuart K.D."/>
            <person name="Barrell B."/>
            <person name="Myler P.J."/>
        </authorList>
    </citation>
    <scope>NUCLEOTIDE SEQUENCE [LARGE SCALE GENOMIC DNA]</scope>
    <source>
        <strain evidence="3">MHOM/IL/81/Friedlin</strain>
    </source>
</reference>
<feature type="compositionally biased region" description="Polar residues" evidence="1">
    <location>
        <begin position="1165"/>
        <end position="1183"/>
    </location>
</feature>
<evidence type="ECO:0000313" key="2">
    <source>
        <dbReference type="EMBL" id="CAJ04097.1"/>
    </source>
</evidence>
<dbReference type="OMA" id="EEMGYMY"/>
<dbReference type="VEuPathDB" id="TriTrypDB:LMJFC_200017500"/>
<sequence length="1282" mass="132395">MHNGNGNGGFPWRQQQAMYSCRQNPYGGGRPDANVMAVRQQQQLQYYQQQRTQGMWIAGANQMYPGVGANMRNGNLMMQQRRYFGHDGDGMHQYHQHQRQFRRENNVNPTVPQQEGLAESRPGRTPCSSSWWSSVLPHMRLVDSPCGIDLDVEDENANVMEELRKTGSKAGTGMSNDTEVAAPAFVGAFESAKGAGELPQLIPTLALVLSPAVAAGREERKSAERDGMQVTNLYQSNAHPQQHPGQSQASLQSRTDGVPPPRQQKPQQHLSGDYSAVAGSLDQQAIGDAEGKEGEHGAGKQSRSAQPRSADSEDSAGGMAGAQPALRKCQSEGEPRTGSAQQDQGTVALRLIHTPRCTIGEHQEPPTLPQAASDSAHDFPRGGARYSYMGGHNEADEEEDKDDGGCNNSDEYSGDSDSDGSGGSSSSSFDSDSEGSDTDDEAECSTMRHNSQSAFGGQSTLEYSTFHGASTSNLPSDAPLIGALGQPHHTTAPNAGIRGVAMSSFSLCHSVIHTPPANAVFAGNSATVHNNSTSTATGTEDSDKHGYETGILMTAETVLKHTNRTGPVGAGAAEGVPSPRTGTPPSTATTLTATKAVPPAATKRKEDAPALPRQVVRRRKSVSSSVKTLAARSGTSATNDASKTAAAPLPGVHPSSKPERLKSGAATAELQPMKGASKSPDSSKAVSSTGKDENPLPTPSNIKCTASVKNKKTAKVATTASERATASVTTTTPIAVQAPQAPPLPTTGTQHVLSKPMNSLRSVQGLSSHGKQRAAPPRLGKAKTAAMAVTNQSTAKFHQPPSAATSTVAPYFATDPPLPTNAGSAAWATAGAASVAEPKPVAQPSATLLRRSPAWSSPDGSAPVPDASPTPLVAARSLSTLSGKVPAGSESITATEKAASTAPFEGTLSDIGSRGDRLHGAVAQSLRINLFRSPQPRPPAPLSQVAGEAAGNPPSSAAAARAAVAHHRLQPQRPSNASLRELSTAKNALGKKGKAAVARATPPNEATASVPKSSATAGAPKSLSTELLSSIAPSKPTSATATAAVIPPARDATADVTTSSPSMATGTSIPTATVKSLATPSATKNSLTTVSSAAAKPSANGVIKTAVVSALGNTGKQSFPTSSGSNSSAAASTSRGRPPPLSVLVWMNQPKTITKAAAAPPGSLVSVSRDSNTPSHHNNQKLITNGDDDDDAWLDDPYDYYGYGEADLPDSKNYSAVKPSPPKAPASNHATHRHSMVGSLAVSPLNASSTVGKTDAASGAGARLRPLGNADMLEEMGYMYHL</sequence>
<accession>Q4QCU0</accession>
<feature type="region of interest" description="Disordered" evidence="1">
    <location>
        <begin position="1113"/>
        <end position="1142"/>
    </location>
</feature>